<dbReference type="GO" id="GO:0008270">
    <property type="term" value="F:zinc ion binding"/>
    <property type="evidence" value="ECO:0007669"/>
    <property type="project" value="UniProtKB-KW"/>
</dbReference>
<dbReference type="Pfam" id="PF03184">
    <property type="entry name" value="DDE_1"/>
    <property type="match status" value="1"/>
</dbReference>
<dbReference type="Pfam" id="PF05225">
    <property type="entry name" value="HTH_psq"/>
    <property type="match status" value="1"/>
</dbReference>
<gene>
    <name evidence="7" type="ORF">MEUPH1_LOCUS2208</name>
    <name evidence="8" type="ORF">MEUPH1_LOCUS5050</name>
</gene>
<proteinExistence type="predicted"/>
<evidence type="ECO:0000256" key="2">
    <source>
        <dbReference type="ARBA" id="ARBA00022723"/>
    </source>
</evidence>
<dbReference type="InterPro" id="IPR004875">
    <property type="entry name" value="DDE_SF_endonuclease_dom"/>
</dbReference>
<dbReference type="PANTHER" id="PTHR19303">
    <property type="entry name" value="TRANSPOSON"/>
    <property type="match status" value="1"/>
</dbReference>
<dbReference type="SUPFAM" id="SSF57903">
    <property type="entry name" value="FYVE/PHD zinc finger"/>
    <property type="match status" value="1"/>
</dbReference>
<feature type="domain" description="HTH psq-type" evidence="6">
    <location>
        <begin position="1"/>
        <end position="53"/>
    </location>
</feature>
<dbReference type="Gene3D" id="1.10.10.60">
    <property type="entry name" value="Homeodomain-like"/>
    <property type="match status" value="1"/>
</dbReference>
<accession>A0AAV0VNK5</accession>
<evidence type="ECO:0000256" key="1">
    <source>
        <dbReference type="ARBA" id="ARBA00004123"/>
    </source>
</evidence>
<dbReference type="SMART" id="SM00249">
    <property type="entry name" value="PHD"/>
    <property type="match status" value="1"/>
</dbReference>
<keyword evidence="9" id="KW-1185">Reference proteome</keyword>
<dbReference type="GO" id="GO:0005634">
    <property type="term" value="C:nucleus"/>
    <property type="evidence" value="ECO:0007669"/>
    <property type="project" value="UniProtKB-SubCell"/>
</dbReference>
<dbReference type="SUPFAM" id="SSF46689">
    <property type="entry name" value="Homeodomain-like"/>
    <property type="match status" value="1"/>
</dbReference>
<comment type="caution">
    <text evidence="7">The sequence shown here is derived from an EMBL/GenBank/DDBJ whole genome shotgun (WGS) entry which is preliminary data.</text>
</comment>
<keyword evidence="4" id="KW-0862">Zinc</keyword>
<evidence type="ECO:0000313" key="7">
    <source>
        <dbReference type="EMBL" id="CAI6345165.1"/>
    </source>
</evidence>
<evidence type="ECO:0000259" key="6">
    <source>
        <dbReference type="PROSITE" id="PS50960"/>
    </source>
</evidence>
<dbReference type="InterPro" id="IPR019786">
    <property type="entry name" value="Zinc_finger_PHD-type_CS"/>
</dbReference>
<protein>
    <recommendedName>
        <fullName evidence="6">HTH psq-type domain-containing protein</fullName>
    </recommendedName>
</protein>
<keyword evidence="5" id="KW-0238">DNA-binding</keyword>
<evidence type="ECO:0000256" key="4">
    <source>
        <dbReference type="ARBA" id="ARBA00022833"/>
    </source>
</evidence>
<dbReference type="PROSITE" id="PS50960">
    <property type="entry name" value="HTH_PSQ"/>
    <property type="match status" value="1"/>
</dbReference>
<dbReference type="EMBL" id="CARXXK010000001">
    <property type="protein sequence ID" value="CAI6348364.1"/>
    <property type="molecule type" value="Genomic_DNA"/>
</dbReference>
<dbReference type="PROSITE" id="PS01358">
    <property type="entry name" value="ZF_RANBP2_1"/>
    <property type="match status" value="1"/>
</dbReference>
<dbReference type="InterPro" id="IPR007889">
    <property type="entry name" value="HTH_Psq"/>
</dbReference>
<dbReference type="InterPro" id="IPR050863">
    <property type="entry name" value="CenT-Element_Derived"/>
</dbReference>
<dbReference type="AlphaFoldDB" id="A0AAV0VNK5"/>
<dbReference type="InterPro" id="IPR011011">
    <property type="entry name" value="Znf_FYVE_PHD"/>
</dbReference>
<keyword evidence="2" id="KW-0479">Metal-binding</keyword>
<dbReference type="EMBL" id="CARXXK010000001">
    <property type="protein sequence ID" value="CAI6345165.1"/>
    <property type="molecule type" value="Genomic_DNA"/>
</dbReference>
<evidence type="ECO:0000256" key="3">
    <source>
        <dbReference type="ARBA" id="ARBA00022771"/>
    </source>
</evidence>
<dbReference type="CDD" id="cd15489">
    <property type="entry name" value="PHD_SF"/>
    <property type="match status" value="1"/>
</dbReference>
<dbReference type="InterPro" id="IPR009057">
    <property type="entry name" value="Homeodomain-like_sf"/>
</dbReference>
<evidence type="ECO:0000313" key="8">
    <source>
        <dbReference type="EMBL" id="CAI6348364.1"/>
    </source>
</evidence>
<comment type="subcellular location">
    <subcellularLocation>
        <location evidence="1 5">Nucleus</location>
    </subcellularLocation>
</comment>
<dbReference type="Proteomes" id="UP001160148">
    <property type="component" value="Unassembled WGS sequence"/>
</dbReference>
<evidence type="ECO:0000256" key="5">
    <source>
        <dbReference type="PROSITE-ProRule" id="PRU00320"/>
    </source>
</evidence>
<dbReference type="PROSITE" id="PS01359">
    <property type="entry name" value="ZF_PHD_1"/>
    <property type="match status" value="1"/>
</dbReference>
<dbReference type="InterPro" id="IPR013083">
    <property type="entry name" value="Znf_RING/FYVE/PHD"/>
</dbReference>
<sequence length="600" mass="68423">MSKRGKYGQWSEQDLQLAVAAYRNGDYGLNKSAQIYNVPKATLKRHADGKNAHVNLAKSFGRPAVFDGNMEQQLVNHLLHLESLFFGFTIMDIRKLAFDIAEKFSLTHNFNKEKKTAGKKWFYGFMKRNPQLCLRQPEATSMARAKGFNKTNVMDFFDILEKVVDENKINASKIYNVDESGFTTVQKKTQKVISLKGKRQVGALTSGERGVNTTIVCCVNASGFYVPPMIIFKRKRKCPELEIGAPSGSVIEISDSGYINSELFLTWLKHFHFHVKSNKENPVVILLDGHTTHSKNLEALIFSKENGIILLQLPGHTTHRLQPLDVAFFKPLGLYYIQAQEKWLRQNYGRTISQFHVSSLLKEAYGRAATVGIAENAFRNSGIWPVNRHIFQDHQFIVSDSLNRCPTPEPETVIDNVENLENYITVNNENNDKTKDALDEAITNDDEQNNNLFSKVLLEVSPIPKTQRYTKSKRSGRGAQKAVVLTSSPYKNDLQEKSLVATRKIKNIKMKKEKVEKQNIKRNIFDKKNDKSKKRKVEDIPSTSKGIKAVGNENWYCPLCKENNELDMIMCPKCSVWFHEDCLGLLPKDDFILCNWCENK</sequence>
<dbReference type="PANTHER" id="PTHR19303:SF74">
    <property type="entry name" value="POGO TRANSPOSABLE ELEMENT WITH KRAB DOMAIN"/>
    <property type="match status" value="1"/>
</dbReference>
<feature type="DNA-binding region" description="H-T-H motif" evidence="5">
    <location>
        <begin position="29"/>
        <end position="49"/>
    </location>
</feature>
<dbReference type="GO" id="GO:0003677">
    <property type="term" value="F:DNA binding"/>
    <property type="evidence" value="ECO:0007669"/>
    <property type="project" value="UniProtKB-UniRule"/>
</dbReference>
<evidence type="ECO:0000313" key="9">
    <source>
        <dbReference type="Proteomes" id="UP001160148"/>
    </source>
</evidence>
<dbReference type="InterPro" id="IPR001965">
    <property type="entry name" value="Znf_PHD"/>
</dbReference>
<keyword evidence="5" id="KW-0539">Nucleus</keyword>
<dbReference type="Gene3D" id="3.30.40.10">
    <property type="entry name" value="Zinc/RING finger domain, C3HC4 (zinc finger)"/>
    <property type="match status" value="1"/>
</dbReference>
<keyword evidence="3" id="KW-0863">Zinc-finger</keyword>
<name>A0AAV0VNK5_9HEMI</name>
<organism evidence="7 9">
    <name type="scientific">Macrosiphum euphorbiae</name>
    <name type="common">potato aphid</name>
    <dbReference type="NCBI Taxonomy" id="13131"/>
    <lineage>
        <taxon>Eukaryota</taxon>
        <taxon>Metazoa</taxon>
        <taxon>Ecdysozoa</taxon>
        <taxon>Arthropoda</taxon>
        <taxon>Hexapoda</taxon>
        <taxon>Insecta</taxon>
        <taxon>Pterygota</taxon>
        <taxon>Neoptera</taxon>
        <taxon>Paraneoptera</taxon>
        <taxon>Hemiptera</taxon>
        <taxon>Sternorrhyncha</taxon>
        <taxon>Aphidomorpha</taxon>
        <taxon>Aphidoidea</taxon>
        <taxon>Aphididae</taxon>
        <taxon>Macrosiphini</taxon>
        <taxon>Macrosiphum</taxon>
    </lineage>
</organism>
<dbReference type="InterPro" id="IPR001876">
    <property type="entry name" value="Znf_RanBP2"/>
</dbReference>
<reference evidence="7 9" key="1">
    <citation type="submission" date="2023-01" db="EMBL/GenBank/DDBJ databases">
        <authorList>
            <person name="Whitehead M."/>
        </authorList>
    </citation>
    <scope>NUCLEOTIDE SEQUENCE [LARGE SCALE GENOMIC DNA]</scope>
</reference>